<protein>
    <submittedName>
        <fullName evidence="2">Dynein regulation protein LC7</fullName>
    </submittedName>
</protein>
<dbReference type="KEGG" id="aser:Asera_00730"/>
<dbReference type="InterPro" id="IPR004942">
    <property type="entry name" value="Roadblock/LAMTOR2_dom"/>
</dbReference>
<sequence length="127" mass="12773">MTELDLSASALGPVLVDLVNRVAGASHAVLASVEGVPIAVSNGLPKPRAEQLASVGAGLLSIADGAGRCMDAGAPRQAVVEMAAGVLMATPVSAELSLTVLAVSDCDREQLGFEVAEFIDHVAPLLT</sequence>
<dbReference type="EMBL" id="AP023354">
    <property type="protein sequence ID" value="BCJ25965.1"/>
    <property type="molecule type" value="Genomic_DNA"/>
</dbReference>
<keyword evidence="3" id="KW-1185">Reference proteome</keyword>
<dbReference type="AlphaFoldDB" id="A0A810KTL1"/>
<name>A0A810KTL1_9ACTN</name>
<dbReference type="Gene3D" id="3.30.450.30">
    <property type="entry name" value="Dynein light chain 2a, cytoplasmic"/>
    <property type="match status" value="1"/>
</dbReference>
<dbReference type="Pfam" id="PF03259">
    <property type="entry name" value="Robl_LC7"/>
    <property type="match status" value="1"/>
</dbReference>
<feature type="domain" description="Roadblock/LAMTOR2" evidence="1">
    <location>
        <begin position="12"/>
        <end position="102"/>
    </location>
</feature>
<dbReference type="SUPFAM" id="SSF103196">
    <property type="entry name" value="Roadblock/LC7 domain"/>
    <property type="match status" value="1"/>
</dbReference>
<reference evidence="2" key="1">
    <citation type="submission" date="2020-08" db="EMBL/GenBank/DDBJ databases">
        <title>Whole genome shotgun sequence of Actinocatenispora sera NBRC 101916.</title>
        <authorList>
            <person name="Komaki H."/>
            <person name="Tamura T."/>
        </authorList>
    </citation>
    <scope>NUCLEOTIDE SEQUENCE</scope>
    <source>
        <strain evidence="2">NBRC 101916</strain>
    </source>
</reference>
<dbReference type="PANTHER" id="PTHR36222:SF1">
    <property type="entry name" value="SERINE PROTEASE INHIBITOR RV3364C"/>
    <property type="match status" value="1"/>
</dbReference>
<dbReference type="InterPro" id="IPR053141">
    <property type="entry name" value="Mycobact_SerProt_Inhib_Rv3364c"/>
</dbReference>
<gene>
    <name evidence="2" type="ORF">Asera_00730</name>
</gene>
<evidence type="ECO:0000313" key="3">
    <source>
        <dbReference type="Proteomes" id="UP000680750"/>
    </source>
</evidence>
<evidence type="ECO:0000259" key="1">
    <source>
        <dbReference type="SMART" id="SM00960"/>
    </source>
</evidence>
<dbReference type="SMART" id="SM00960">
    <property type="entry name" value="Robl_LC7"/>
    <property type="match status" value="1"/>
</dbReference>
<dbReference type="PANTHER" id="PTHR36222">
    <property type="entry name" value="SERINE PROTEASE INHIBITOR RV3364C"/>
    <property type="match status" value="1"/>
</dbReference>
<accession>A0A810KTL1</accession>
<proteinExistence type="predicted"/>
<evidence type="ECO:0000313" key="2">
    <source>
        <dbReference type="EMBL" id="BCJ25965.1"/>
    </source>
</evidence>
<organism evidence="2 3">
    <name type="scientific">Actinocatenispora sera</name>
    <dbReference type="NCBI Taxonomy" id="390989"/>
    <lineage>
        <taxon>Bacteria</taxon>
        <taxon>Bacillati</taxon>
        <taxon>Actinomycetota</taxon>
        <taxon>Actinomycetes</taxon>
        <taxon>Micromonosporales</taxon>
        <taxon>Micromonosporaceae</taxon>
        <taxon>Actinocatenispora</taxon>
    </lineage>
</organism>
<dbReference type="RefSeq" id="WP_244843676.1">
    <property type="nucleotide sequence ID" value="NZ_AP023354.1"/>
</dbReference>
<dbReference type="Proteomes" id="UP000680750">
    <property type="component" value="Chromosome"/>
</dbReference>